<dbReference type="EMBL" id="DVGD01000015">
    <property type="protein sequence ID" value="HIR08879.1"/>
    <property type="molecule type" value="Genomic_DNA"/>
</dbReference>
<dbReference type="Proteomes" id="UP000824258">
    <property type="component" value="Unassembled WGS sequence"/>
</dbReference>
<dbReference type="AlphaFoldDB" id="A0A9D1A602"/>
<reference evidence="1" key="1">
    <citation type="submission" date="2020-10" db="EMBL/GenBank/DDBJ databases">
        <authorList>
            <person name="Gilroy R."/>
        </authorList>
    </citation>
    <scope>NUCLEOTIDE SEQUENCE</scope>
    <source>
        <strain evidence="1">ChiHjej9B8-7071</strain>
    </source>
</reference>
<reference evidence="1" key="2">
    <citation type="journal article" date="2021" name="PeerJ">
        <title>Extensive microbial diversity within the chicken gut microbiome revealed by metagenomics and culture.</title>
        <authorList>
            <person name="Gilroy R."/>
            <person name="Ravi A."/>
            <person name="Getino M."/>
            <person name="Pursley I."/>
            <person name="Horton D.L."/>
            <person name="Alikhan N.F."/>
            <person name="Baker D."/>
            <person name="Gharbi K."/>
            <person name="Hall N."/>
            <person name="Watson M."/>
            <person name="Adriaenssens E.M."/>
            <person name="Foster-Nyarko E."/>
            <person name="Jarju S."/>
            <person name="Secka A."/>
            <person name="Antonio M."/>
            <person name="Oren A."/>
            <person name="Chaudhuri R.R."/>
            <person name="La Ragione R."/>
            <person name="Hildebrand F."/>
            <person name="Pallen M.J."/>
        </authorList>
    </citation>
    <scope>NUCLEOTIDE SEQUENCE</scope>
    <source>
        <strain evidence="1">ChiHjej9B8-7071</strain>
    </source>
</reference>
<organism evidence="1 2">
    <name type="scientific">Candidatus Avoscillospira stercoripullorum</name>
    <dbReference type="NCBI Taxonomy" id="2840709"/>
    <lineage>
        <taxon>Bacteria</taxon>
        <taxon>Bacillati</taxon>
        <taxon>Bacillota</taxon>
        <taxon>Clostridia</taxon>
        <taxon>Eubacteriales</taxon>
        <taxon>Oscillospiraceae</taxon>
        <taxon>Oscillospiraceae incertae sedis</taxon>
        <taxon>Candidatus Avoscillospira</taxon>
    </lineage>
</organism>
<evidence type="ECO:0000313" key="1">
    <source>
        <dbReference type="EMBL" id="HIR08879.1"/>
    </source>
</evidence>
<accession>A0A9D1A602</accession>
<protein>
    <submittedName>
        <fullName evidence="1">Uncharacterized protein</fullName>
    </submittedName>
</protein>
<sequence>MELLLLGAAIFAAGLLFGYRMGRGQPTPAAPSPSEAEARALQEDRVAFQQLLGYNADCAYGSEK</sequence>
<name>A0A9D1A602_9FIRM</name>
<evidence type="ECO:0000313" key="2">
    <source>
        <dbReference type="Proteomes" id="UP000824258"/>
    </source>
</evidence>
<proteinExistence type="predicted"/>
<gene>
    <name evidence="1" type="ORF">IAA70_00585</name>
</gene>
<comment type="caution">
    <text evidence="1">The sequence shown here is derived from an EMBL/GenBank/DDBJ whole genome shotgun (WGS) entry which is preliminary data.</text>
</comment>